<evidence type="ECO:0000256" key="6">
    <source>
        <dbReference type="ARBA" id="ARBA00022692"/>
    </source>
</evidence>
<keyword evidence="9 13" id="KW-1133">Transmembrane helix</keyword>
<name>A0A0M6Y2D9_9HYPH</name>
<evidence type="ECO:0000259" key="14">
    <source>
        <dbReference type="Pfam" id="PF01292"/>
    </source>
</evidence>
<dbReference type="GO" id="GO:0022904">
    <property type="term" value="P:respiratory electron transport chain"/>
    <property type="evidence" value="ECO:0007669"/>
    <property type="project" value="InterPro"/>
</dbReference>
<evidence type="ECO:0000256" key="2">
    <source>
        <dbReference type="ARBA" id="ARBA00004651"/>
    </source>
</evidence>
<evidence type="ECO:0000256" key="10">
    <source>
        <dbReference type="ARBA" id="ARBA00023004"/>
    </source>
</evidence>
<dbReference type="Proteomes" id="UP000048926">
    <property type="component" value="Unassembled WGS sequence"/>
</dbReference>
<dbReference type="STRING" id="187304.B0E33_20275"/>
<dbReference type="SUPFAM" id="SSF81342">
    <property type="entry name" value="Transmembrane di-heme cytochromes"/>
    <property type="match status" value="1"/>
</dbReference>
<dbReference type="OrthoDB" id="8156287at2"/>
<evidence type="ECO:0000313" key="16">
    <source>
        <dbReference type="Proteomes" id="UP000048926"/>
    </source>
</evidence>
<evidence type="ECO:0000256" key="7">
    <source>
        <dbReference type="ARBA" id="ARBA00022723"/>
    </source>
</evidence>
<gene>
    <name evidence="15" type="ORF">LAL4801_01938</name>
</gene>
<keyword evidence="4" id="KW-1003">Cell membrane</keyword>
<dbReference type="EMBL" id="CXST01000001">
    <property type="protein sequence ID" value="CTQ43499.1"/>
    <property type="molecule type" value="Genomic_DNA"/>
</dbReference>
<dbReference type="Pfam" id="PF01292">
    <property type="entry name" value="Ni_hydr_CYTB"/>
    <property type="match status" value="1"/>
</dbReference>
<dbReference type="InterPro" id="IPR052168">
    <property type="entry name" value="Cytochrome_b561_oxidase"/>
</dbReference>
<dbReference type="PANTHER" id="PTHR30529">
    <property type="entry name" value="CYTOCHROME B561"/>
    <property type="match status" value="1"/>
</dbReference>
<evidence type="ECO:0000256" key="13">
    <source>
        <dbReference type="SAM" id="Phobius"/>
    </source>
</evidence>
<reference evidence="16" key="1">
    <citation type="submission" date="2015-07" db="EMBL/GenBank/DDBJ databases">
        <authorList>
            <person name="Rodrigo-Torres Lidia"/>
            <person name="Arahal R.David."/>
        </authorList>
    </citation>
    <scope>NUCLEOTIDE SEQUENCE [LARGE SCALE GENOMIC DNA]</scope>
    <source>
        <strain evidence="16">CECT 4801</strain>
    </source>
</reference>
<keyword evidence="10" id="KW-0408">Iron</keyword>
<comment type="similarity">
    <text evidence="12">Belongs to the cytochrome b561 family.</text>
</comment>
<protein>
    <submittedName>
        <fullName evidence="15">Cytochrome b-562</fullName>
    </submittedName>
</protein>
<dbReference type="GO" id="GO:0005886">
    <property type="term" value="C:plasma membrane"/>
    <property type="evidence" value="ECO:0007669"/>
    <property type="project" value="UniProtKB-SubCell"/>
</dbReference>
<keyword evidence="11 13" id="KW-0472">Membrane</keyword>
<evidence type="ECO:0000256" key="3">
    <source>
        <dbReference type="ARBA" id="ARBA00022448"/>
    </source>
</evidence>
<feature type="transmembrane region" description="Helical" evidence="13">
    <location>
        <begin position="133"/>
        <end position="151"/>
    </location>
</feature>
<feature type="transmembrane region" description="Helical" evidence="13">
    <location>
        <begin position="12"/>
        <end position="30"/>
    </location>
</feature>
<proteinExistence type="inferred from homology"/>
<evidence type="ECO:0000256" key="4">
    <source>
        <dbReference type="ARBA" id="ARBA00022475"/>
    </source>
</evidence>
<evidence type="ECO:0000256" key="9">
    <source>
        <dbReference type="ARBA" id="ARBA00022989"/>
    </source>
</evidence>
<dbReference type="InterPro" id="IPR011577">
    <property type="entry name" value="Cyt_b561_bac/Ni-Hgenase"/>
</dbReference>
<dbReference type="InterPro" id="IPR016174">
    <property type="entry name" value="Di-haem_cyt_TM"/>
</dbReference>
<dbReference type="PANTHER" id="PTHR30529:SF7">
    <property type="entry name" value="CYTOCHROME B561 BACTERIAL_NI-HYDROGENASE DOMAIN-CONTAINING PROTEIN"/>
    <property type="match status" value="1"/>
</dbReference>
<evidence type="ECO:0000313" key="15">
    <source>
        <dbReference type="EMBL" id="CTQ43499.1"/>
    </source>
</evidence>
<feature type="domain" description="Cytochrome b561 bacterial/Ni-hydrogenase" evidence="14">
    <location>
        <begin position="9"/>
        <end position="163"/>
    </location>
</feature>
<organism evidence="15 16">
    <name type="scientific">Roseibium aggregatum</name>
    <dbReference type="NCBI Taxonomy" id="187304"/>
    <lineage>
        <taxon>Bacteria</taxon>
        <taxon>Pseudomonadati</taxon>
        <taxon>Pseudomonadota</taxon>
        <taxon>Alphaproteobacteria</taxon>
        <taxon>Hyphomicrobiales</taxon>
        <taxon>Stappiaceae</taxon>
        <taxon>Roseibium</taxon>
    </lineage>
</organism>
<evidence type="ECO:0000256" key="12">
    <source>
        <dbReference type="ARBA" id="ARBA00037975"/>
    </source>
</evidence>
<dbReference type="RefSeq" id="WP_055655662.1">
    <property type="nucleotide sequence ID" value="NZ_CXST01000001.1"/>
</dbReference>
<dbReference type="GO" id="GO:0020037">
    <property type="term" value="F:heme binding"/>
    <property type="evidence" value="ECO:0007669"/>
    <property type="project" value="TreeGrafter"/>
</dbReference>
<evidence type="ECO:0000256" key="1">
    <source>
        <dbReference type="ARBA" id="ARBA00001970"/>
    </source>
</evidence>
<evidence type="ECO:0000256" key="8">
    <source>
        <dbReference type="ARBA" id="ARBA00022982"/>
    </source>
</evidence>
<keyword evidence="7" id="KW-0479">Metal-binding</keyword>
<sequence length="166" mass="18120">MSTTQPASYSPIHIILHWVIAALILFQLIFGESMGDLKHVLRDGGVPDTATAFLANAHIWVGIAVLALTVIRLLVRAKFGVPAPLPTSRAQELAARGVHGLLYLLMLLAPITGLLAWYGGIHTAEEIHELSKPFFIVLIALHVLGALYHHIALKDGIMMRMVSSRH</sequence>
<evidence type="ECO:0000256" key="5">
    <source>
        <dbReference type="ARBA" id="ARBA00022617"/>
    </source>
</evidence>
<keyword evidence="8" id="KW-0249">Electron transport</keyword>
<keyword evidence="3" id="KW-0813">Transport</keyword>
<keyword evidence="5" id="KW-0349">Heme</keyword>
<dbReference type="GO" id="GO:0009055">
    <property type="term" value="F:electron transfer activity"/>
    <property type="evidence" value="ECO:0007669"/>
    <property type="project" value="InterPro"/>
</dbReference>
<keyword evidence="6 13" id="KW-0812">Transmembrane</keyword>
<comment type="subcellular location">
    <subcellularLocation>
        <location evidence="2">Cell membrane</location>
        <topology evidence="2">Multi-pass membrane protein</topology>
    </subcellularLocation>
</comment>
<feature type="transmembrane region" description="Helical" evidence="13">
    <location>
        <begin position="101"/>
        <end position="121"/>
    </location>
</feature>
<accession>A0A0M6Y2D9</accession>
<feature type="transmembrane region" description="Helical" evidence="13">
    <location>
        <begin position="50"/>
        <end position="75"/>
    </location>
</feature>
<dbReference type="AlphaFoldDB" id="A0A0M6Y2D9"/>
<dbReference type="GO" id="GO:0046872">
    <property type="term" value="F:metal ion binding"/>
    <property type="evidence" value="ECO:0007669"/>
    <property type="project" value="UniProtKB-KW"/>
</dbReference>
<comment type="cofactor">
    <cofactor evidence="1">
        <name>heme b</name>
        <dbReference type="ChEBI" id="CHEBI:60344"/>
    </cofactor>
</comment>
<keyword evidence="16" id="KW-1185">Reference proteome</keyword>
<evidence type="ECO:0000256" key="11">
    <source>
        <dbReference type="ARBA" id="ARBA00023136"/>
    </source>
</evidence>